<evidence type="ECO:0000313" key="2">
    <source>
        <dbReference type="Proteomes" id="UP001066276"/>
    </source>
</evidence>
<dbReference type="Proteomes" id="UP001066276">
    <property type="component" value="Chromosome 2_2"/>
</dbReference>
<proteinExistence type="predicted"/>
<sequence length="180" mass="19427">MYTYRSHSCCIHLSNAVALNTDGKLVITVLAGSVYILLRRHVALTFALLIGQTVPPNPAPGAGYARFQTRRREGEACRGRCSSDCGCQRRWCCREQAAVRTPAMPAACHRGPVIRTPREQSGAREKTPREDNPGCPCFAGSPACPAAALLLVHPCQGWVCVGSCVRKSCSGSLRFHEDSG</sequence>
<keyword evidence="2" id="KW-1185">Reference proteome</keyword>
<name>A0AAV7UXN3_PLEWA</name>
<accession>A0AAV7UXN3</accession>
<protein>
    <submittedName>
        <fullName evidence="1">Uncharacterized protein</fullName>
    </submittedName>
</protein>
<reference evidence="1" key="1">
    <citation type="journal article" date="2022" name="bioRxiv">
        <title>Sequencing and chromosome-scale assembly of the giantPleurodeles waltlgenome.</title>
        <authorList>
            <person name="Brown T."/>
            <person name="Elewa A."/>
            <person name="Iarovenko S."/>
            <person name="Subramanian E."/>
            <person name="Araus A.J."/>
            <person name="Petzold A."/>
            <person name="Susuki M."/>
            <person name="Suzuki K.-i.T."/>
            <person name="Hayashi T."/>
            <person name="Toyoda A."/>
            <person name="Oliveira C."/>
            <person name="Osipova E."/>
            <person name="Leigh N.D."/>
            <person name="Simon A."/>
            <person name="Yun M.H."/>
        </authorList>
    </citation>
    <scope>NUCLEOTIDE SEQUENCE</scope>
    <source>
        <strain evidence="1">20211129_DDA</strain>
        <tissue evidence="1">Liver</tissue>
    </source>
</reference>
<dbReference type="EMBL" id="JANPWB010000004">
    <property type="protein sequence ID" value="KAJ1193136.1"/>
    <property type="molecule type" value="Genomic_DNA"/>
</dbReference>
<evidence type="ECO:0000313" key="1">
    <source>
        <dbReference type="EMBL" id="KAJ1193136.1"/>
    </source>
</evidence>
<organism evidence="1 2">
    <name type="scientific">Pleurodeles waltl</name>
    <name type="common">Iberian ribbed newt</name>
    <dbReference type="NCBI Taxonomy" id="8319"/>
    <lineage>
        <taxon>Eukaryota</taxon>
        <taxon>Metazoa</taxon>
        <taxon>Chordata</taxon>
        <taxon>Craniata</taxon>
        <taxon>Vertebrata</taxon>
        <taxon>Euteleostomi</taxon>
        <taxon>Amphibia</taxon>
        <taxon>Batrachia</taxon>
        <taxon>Caudata</taxon>
        <taxon>Salamandroidea</taxon>
        <taxon>Salamandridae</taxon>
        <taxon>Pleurodelinae</taxon>
        <taxon>Pleurodeles</taxon>
    </lineage>
</organism>
<comment type="caution">
    <text evidence="1">The sequence shown here is derived from an EMBL/GenBank/DDBJ whole genome shotgun (WGS) entry which is preliminary data.</text>
</comment>
<gene>
    <name evidence="1" type="ORF">NDU88_002441</name>
</gene>
<dbReference type="AlphaFoldDB" id="A0AAV7UXN3"/>